<evidence type="ECO:0000256" key="2">
    <source>
        <dbReference type="ARBA" id="ARBA00022801"/>
    </source>
</evidence>
<dbReference type="PIRSF" id="PIRSF006305">
    <property type="entry name" value="Maf"/>
    <property type="match status" value="1"/>
</dbReference>
<dbReference type="GO" id="GO:0005737">
    <property type="term" value="C:cytoplasm"/>
    <property type="evidence" value="ECO:0007669"/>
    <property type="project" value="UniProtKB-SubCell"/>
</dbReference>
<dbReference type="GO" id="GO:0047429">
    <property type="term" value="F:nucleoside triphosphate diphosphatase activity"/>
    <property type="evidence" value="ECO:0007669"/>
    <property type="project" value="UniProtKB-EC"/>
</dbReference>
<dbReference type="Proteomes" id="UP000545386">
    <property type="component" value="Unassembled WGS sequence"/>
</dbReference>
<reference evidence="5 6" key="1">
    <citation type="submission" date="2020-08" db="EMBL/GenBank/DDBJ databases">
        <title>Paraeoetvoesia sp. YC-7-48 draft genome sequence.</title>
        <authorList>
            <person name="Yao L."/>
        </authorList>
    </citation>
    <scope>NUCLEOTIDE SEQUENCE [LARGE SCALE GENOMIC DNA]</scope>
    <source>
        <strain evidence="6">YC-7-48</strain>
    </source>
</reference>
<dbReference type="RefSeq" id="WP_185780022.1">
    <property type="nucleotide sequence ID" value="NZ_JACJUU010000007.1"/>
</dbReference>
<comment type="function">
    <text evidence="4">Nucleoside triphosphate pyrophosphatase that hydrolyzes dTTP and UTP. May have a dual role in cell division arrest and in preventing the incorporation of modified nucleotides into cellular nucleic acids.</text>
</comment>
<dbReference type="GO" id="GO:0009117">
    <property type="term" value="P:nucleotide metabolic process"/>
    <property type="evidence" value="ECO:0007669"/>
    <property type="project" value="UniProtKB-KW"/>
</dbReference>
<gene>
    <name evidence="5" type="primary">maf</name>
    <name evidence="5" type="ORF">GTU67_10520</name>
</gene>
<dbReference type="InterPro" id="IPR003697">
    <property type="entry name" value="Maf-like"/>
</dbReference>
<dbReference type="HAMAP" id="MF_00528">
    <property type="entry name" value="Maf"/>
    <property type="match status" value="1"/>
</dbReference>
<keyword evidence="6" id="KW-1185">Reference proteome</keyword>
<dbReference type="Pfam" id="PF02545">
    <property type="entry name" value="Maf"/>
    <property type="match status" value="1"/>
</dbReference>
<evidence type="ECO:0000256" key="4">
    <source>
        <dbReference type="HAMAP-Rule" id="MF_00528"/>
    </source>
</evidence>
<dbReference type="SUPFAM" id="SSF52972">
    <property type="entry name" value="ITPase-like"/>
    <property type="match status" value="1"/>
</dbReference>
<protein>
    <recommendedName>
        <fullName evidence="4">dTTP/UTP pyrophosphatase</fullName>
        <shortName evidence="4">dTTPase/UTPase</shortName>
        <ecNumber evidence="4">3.6.1.9</ecNumber>
    </recommendedName>
    <alternativeName>
        <fullName evidence="4">Nucleoside triphosphate pyrophosphatase</fullName>
    </alternativeName>
    <alternativeName>
        <fullName evidence="4">Nucleotide pyrophosphatase</fullName>
        <shortName evidence="4">Nucleotide PPase</shortName>
    </alternativeName>
</protein>
<name>A0A842HPZ5_9BURK</name>
<dbReference type="PANTHER" id="PTHR43213:SF5">
    <property type="entry name" value="BIFUNCTIONAL DTTP_UTP PYROPHOSPHATASE_METHYLTRANSFERASE PROTEIN-RELATED"/>
    <property type="match status" value="1"/>
</dbReference>
<keyword evidence="3 4" id="KW-0546">Nucleotide metabolism</keyword>
<dbReference type="AlphaFoldDB" id="A0A842HPZ5"/>
<accession>A0A842HPZ5</accession>
<dbReference type="NCBIfam" id="TIGR00172">
    <property type="entry name" value="maf"/>
    <property type="match status" value="1"/>
</dbReference>
<comment type="cofactor">
    <cofactor evidence="1 4">
        <name>a divalent metal cation</name>
        <dbReference type="ChEBI" id="CHEBI:60240"/>
    </cofactor>
</comment>
<feature type="site" description="Important for substrate specificity" evidence="4">
    <location>
        <position position="160"/>
    </location>
</feature>
<dbReference type="PANTHER" id="PTHR43213">
    <property type="entry name" value="BIFUNCTIONAL DTTP/UTP PYROPHOSPHATASE/METHYLTRANSFERASE PROTEIN-RELATED"/>
    <property type="match status" value="1"/>
</dbReference>
<proteinExistence type="inferred from homology"/>
<evidence type="ECO:0000256" key="3">
    <source>
        <dbReference type="ARBA" id="ARBA00023080"/>
    </source>
</evidence>
<sequence>MSIYLASASPRRHEILLHMGVAHDILIVPAPPGADEPQHPGETPEAYVLRTAHDKADLAAQWIEAARLPQKPVLTADTTVSIEGEVLGKPLSVDDARQMLERLSGKTHQVQTVVTLTTHGRRDERISTTAVTFATLTTSEINAYSSSTEPFGKAGGYGIQGKASMFIAGISGSYSGVMGLPVFETAQLLKAHGLL</sequence>
<comment type="caution">
    <text evidence="4">Lacks conserved residue(s) required for the propagation of feature annotation.</text>
</comment>
<feature type="site" description="Important for substrate specificity" evidence="4">
    <location>
        <position position="78"/>
    </location>
</feature>
<comment type="subcellular location">
    <subcellularLocation>
        <location evidence="4">Cytoplasm</location>
    </subcellularLocation>
</comment>
<dbReference type="EC" id="3.6.1.9" evidence="4"/>
<feature type="active site" description="Proton acceptor" evidence="4">
    <location>
        <position position="77"/>
    </location>
</feature>
<comment type="caution">
    <text evidence="5">The sequence shown here is derived from an EMBL/GenBank/DDBJ whole genome shotgun (WGS) entry which is preliminary data.</text>
</comment>
<evidence type="ECO:0000313" key="5">
    <source>
        <dbReference type="EMBL" id="MBC2770343.1"/>
    </source>
</evidence>
<feature type="site" description="Important for substrate specificity" evidence="4">
    <location>
        <position position="11"/>
    </location>
</feature>
<keyword evidence="2 4" id="KW-0378">Hydrolase</keyword>
<comment type="similarity">
    <text evidence="4">Belongs to the Maf family. YhdE subfamily.</text>
</comment>
<comment type="catalytic activity">
    <reaction evidence="4">
        <text>dTTP + H2O = dTMP + diphosphate + H(+)</text>
        <dbReference type="Rhea" id="RHEA:28534"/>
        <dbReference type="ChEBI" id="CHEBI:15377"/>
        <dbReference type="ChEBI" id="CHEBI:15378"/>
        <dbReference type="ChEBI" id="CHEBI:33019"/>
        <dbReference type="ChEBI" id="CHEBI:37568"/>
        <dbReference type="ChEBI" id="CHEBI:63528"/>
        <dbReference type="EC" id="3.6.1.9"/>
    </reaction>
</comment>
<dbReference type="CDD" id="cd00555">
    <property type="entry name" value="Maf"/>
    <property type="match status" value="1"/>
</dbReference>
<keyword evidence="4" id="KW-0963">Cytoplasm</keyword>
<evidence type="ECO:0000256" key="1">
    <source>
        <dbReference type="ARBA" id="ARBA00001968"/>
    </source>
</evidence>
<dbReference type="Gene3D" id="3.90.950.10">
    <property type="match status" value="1"/>
</dbReference>
<evidence type="ECO:0000313" key="6">
    <source>
        <dbReference type="Proteomes" id="UP000545386"/>
    </source>
</evidence>
<dbReference type="InterPro" id="IPR029001">
    <property type="entry name" value="ITPase-like_fam"/>
</dbReference>
<organism evidence="5 6">
    <name type="scientific">Pusillimonas minor</name>
    <dbReference type="NCBI Taxonomy" id="2697024"/>
    <lineage>
        <taxon>Bacteria</taxon>
        <taxon>Pseudomonadati</taxon>
        <taxon>Pseudomonadota</taxon>
        <taxon>Betaproteobacteria</taxon>
        <taxon>Burkholderiales</taxon>
        <taxon>Alcaligenaceae</taxon>
        <taxon>Pusillimonas</taxon>
    </lineage>
</organism>
<dbReference type="EMBL" id="JACJUU010000007">
    <property type="protein sequence ID" value="MBC2770343.1"/>
    <property type="molecule type" value="Genomic_DNA"/>
</dbReference>
<comment type="catalytic activity">
    <reaction evidence="4">
        <text>UTP + H2O = UMP + diphosphate + H(+)</text>
        <dbReference type="Rhea" id="RHEA:29395"/>
        <dbReference type="ChEBI" id="CHEBI:15377"/>
        <dbReference type="ChEBI" id="CHEBI:15378"/>
        <dbReference type="ChEBI" id="CHEBI:33019"/>
        <dbReference type="ChEBI" id="CHEBI:46398"/>
        <dbReference type="ChEBI" id="CHEBI:57865"/>
        <dbReference type="EC" id="3.6.1.9"/>
    </reaction>
</comment>